<keyword evidence="2" id="KW-1185">Reference proteome</keyword>
<sequence>MRFVRFAPGGCRVTGSPSRGKVGSPTKRGCKGLSNSRSVYLCAHHQPSRALGAPDKQYKMSVRQCLGDRPHGSKLELFGSFGGFGRQHKGRSWEAFWGSVDTRNAPVGPAKSEFALSLRQASRPDKASGGLRVRLKTVQFGLARV</sequence>
<accession>A0A927AUM7</accession>
<name>A0A927AUM7_9BACT</name>
<organism evidence="1 2">
    <name type="scientific">Spirosoma profusum</name>
    <dbReference type="NCBI Taxonomy" id="2771354"/>
    <lineage>
        <taxon>Bacteria</taxon>
        <taxon>Pseudomonadati</taxon>
        <taxon>Bacteroidota</taxon>
        <taxon>Cytophagia</taxon>
        <taxon>Cytophagales</taxon>
        <taxon>Cytophagaceae</taxon>
        <taxon>Spirosoma</taxon>
    </lineage>
</organism>
<reference evidence="1" key="1">
    <citation type="submission" date="2020-09" db="EMBL/GenBank/DDBJ databases">
        <authorList>
            <person name="Kim M.K."/>
        </authorList>
    </citation>
    <scope>NUCLEOTIDE SEQUENCE</scope>
    <source>
        <strain evidence="1">BT702</strain>
    </source>
</reference>
<comment type="caution">
    <text evidence="1">The sequence shown here is derived from an EMBL/GenBank/DDBJ whole genome shotgun (WGS) entry which is preliminary data.</text>
</comment>
<proteinExistence type="predicted"/>
<gene>
    <name evidence="1" type="ORF">IC229_29025</name>
</gene>
<evidence type="ECO:0000313" key="1">
    <source>
        <dbReference type="EMBL" id="MBD2704713.1"/>
    </source>
</evidence>
<dbReference type="Proteomes" id="UP000598820">
    <property type="component" value="Unassembled WGS sequence"/>
</dbReference>
<evidence type="ECO:0000313" key="2">
    <source>
        <dbReference type="Proteomes" id="UP000598820"/>
    </source>
</evidence>
<dbReference type="EMBL" id="JACWZY010000035">
    <property type="protein sequence ID" value="MBD2704713.1"/>
    <property type="molecule type" value="Genomic_DNA"/>
</dbReference>
<dbReference type="RefSeq" id="WP_190891527.1">
    <property type="nucleotide sequence ID" value="NZ_JACWZY010000035.1"/>
</dbReference>
<dbReference type="AlphaFoldDB" id="A0A927AUM7"/>
<protein>
    <submittedName>
        <fullName evidence="1">Uncharacterized protein</fullName>
    </submittedName>
</protein>